<proteinExistence type="inferred from homology"/>
<dbReference type="OrthoDB" id="9793905at2"/>
<dbReference type="PANTHER" id="PTHR10612:SF34">
    <property type="entry name" value="APOLIPOPROTEIN D"/>
    <property type="match status" value="1"/>
</dbReference>
<dbReference type="PIRSF" id="PIRSF036893">
    <property type="entry name" value="Lipocalin_ApoD"/>
    <property type="match status" value="1"/>
</dbReference>
<dbReference type="Pfam" id="PF08212">
    <property type="entry name" value="Lipocalin_2"/>
    <property type="match status" value="1"/>
</dbReference>
<dbReference type="Proteomes" id="UP000256695">
    <property type="component" value="Unassembled WGS sequence"/>
</dbReference>
<dbReference type="GO" id="GO:0006950">
    <property type="term" value="P:response to stress"/>
    <property type="evidence" value="ECO:0007669"/>
    <property type="project" value="UniProtKB-ARBA"/>
</dbReference>
<dbReference type="PRINTS" id="PR01171">
    <property type="entry name" value="BCTLIPOCALIN"/>
</dbReference>
<dbReference type="InterPro" id="IPR047202">
    <property type="entry name" value="Lipocalin_Blc-like_dom"/>
</dbReference>
<dbReference type="EMBL" id="NXLX01000010">
    <property type="protein sequence ID" value="RDU73521.1"/>
    <property type="molecule type" value="Genomic_DNA"/>
</dbReference>
<comment type="similarity">
    <text evidence="1 2">Belongs to the calycin superfamily. Lipocalin family.</text>
</comment>
<protein>
    <submittedName>
        <fullName evidence="4">Biotin transporter BioY</fullName>
    </submittedName>
</protein>
<comment type="caution">
    <text evidence="4">The sequence shown here is derived from an EMBL/GenBank/DDBJ whole genome shotgun (WGS) entry which is preliminary data.</text>
</comment>
<dbReference type="InterPro" id="IPR000566">
    <property type="entry name" value="Lipocln_cytosolic_FA-bd_dom"/>
</dbReference>
<dbReference type="InterPro" id="IPR002446">
    <property type="entry name" value="Lipocalin_bac"/>
</dbReference>
<keyword evidence="5" id="KW-1185">Reference proteome</keyword>
<name>A0A3D8J9H1_9HELI</name>
<dbReference type="AlphaFoldDB" id="A0A3D8J9H1"/>
<dbReference type="InterPro" id="IPR022271">
    <property type="entry name" value="Lipocalin_ApoD"/>
</dbReference>
<evidence type="ECO:0000256" key="1">
    <source>
        <dbReference type="ARBA" id="ARBA00006889"/>
    </source>
</evidence>
<dbReference type="PANTHER" id="PTHR10612">
    <property type="entry name" value="APOLIPOPROTEIN D"/>
    <property type="match status" value="1"/>
</dbReference>
<accession>A0A3D8J9H1</accession>
<dbReference type="CDD" id="cd19438">
    <property type="entry name" value="lipocalin_Blc-like"/>
    <property type="match status" value="1"/>
</dbReference>
<evidence type="ECO:0000313" key="5">
    <source>
        <dbReference type="Proteomes" id="UP000256695"/>
    </source>
</evidence>
<evidence type="ECO:0000256" key="2">
    <source>
        <dbReference type="PIRNR" id="PIRNR036893"/>
    </source>
</evidence>
<dbReference type="SUPFAM" id="SSF50814">
    <property type="entry name" value="Lipocalins"/>
    <property type="match status" value="1"/>
</dbReference>
<dbReference type="InterPro" id="IPR012674">
    <property type="entry name" value="Calycin"/>
</dbReference>
<dbReference type="Gene3D" id="2.40.128.20">
    <property type="match status" value="1"/>
</dbReference>
<dbReference type="RefSeq" id="WP_115579113.1">
    <property type="nucleotide sequence ID" value="NZ_NXLX01000010.1"/>
</dbReference>
<gene>
    <name evidence="4" type="ORF">CQA57_04890</name>
</gene>
<sequence>MELIGSIEIEKYAGEWIEIARKPFYFQRNCSASVAQYLDIEYKDGKPIKFKVKNSCIQKNNKISQAQGKAKILSSDNRSLNISFSFFTDFSKKINYQILYLDSNYSQAIVGSPDKKYLWVLSRDFIEKNKIDALVEIAKERGYDVSDLIFNNTNLISQHTNLKQ</sequence>
<evidence type="ECO:0000259" key="3">
    <source>
        <dbReference type="Pfam" id="PF08212"/>
    </source>
</evidence>
<organism evidence="4 5">
    <name type="scientific">Helicobacter anseris</name>
    <dbReference type="NCBI Taxonomy" id="375926"/>
    <lineage>
        <taxon>Bacteria</taxon>
        <taxon>Pseudomonadati</taxon>
        <taxon>Campylobacterota</taxon>
        <taxon>Epsilonproteobacteria</taxon>
        <taxon>Campylobacterales</taxon>
        <taxon>Helicobacteraceae</taxon>
        <taxon>Helicobacter</taxon>
    </lineage>
</organism>
<feature type="domain" description="Lipocalin/cytosolic fatty-acid binding" evidence="3">
    <location>
        <begin position="7"/>
        <end position="150"/>
    </location>
</feature>
<reference evidence="4 5" key="1">
    <citation type="submission" date="2018-04" db="EMBL/GenBank/DDBJ databases">
        <title>Novel Campyloabacter and Helicobacter Species and Strains.</title>
        <authorList>
            <person name="Mannion A.J."/>
            <person name="Shen Z."/>
            <person name="Fox J.G."/>
        </authorList>
    </citation>
    <scope>NUCLEOTIDE SEQUENCE [LARGE SCALE GENOMIC DNA]</scope>
    <source>
        <strain evidence="4 5">MIT 04-9362</strain>
    </source>
</reference>
<evidence type="ECO:0000313" key="4">
    <source>
        <dbReference type="EMBL" id="RDU73521.1"/>
    </source>
</evidence>